<dbReference type="Gene3D" id="1.20.1050.10">
    <property type="match status" value="1"/>
</dbReference>
<dbReference type="PROSITE" id="PS50404">
    <property type="entry name" value="GST_NTER"/>
    <property type="match status" value="1"/>
</dbReference>
<evidence type="ECO:0000259" key="1">
    <source>
        <dbReference type="PROSITE" id="PS50404"/>
    </source>
</evidence>
<dbReference type="Pfam" id="PF13409">
    <property type="entry name" value="GST_N_2"/>
    <property type="match status" value="1"/>
</dbReference>
<dbReference type="Proteomes" id="UP001165395">
    <property type="component" value="Unassembled WGS sequence"/>
</dbReference>
<dbReference type="InterPro" id="IPR040079">
    <property type="entry name" value="Glutathione_S-Trfase"/>
</dbReference>
<dbReference type="InterPro" id="IPR036282">
    <property type="entry name" value="Glutathione-S-Trfase_C_sf"/>
</dbReference>
<dbReference type="PANTHER" id="PTHR42673:SF4">
    <property type="entry name" value="MALEYLACETOACETATE ISOMERASE"/>
    <property type="match status" value="1"/>
</dbReference>
<dbReference type="SUPFAM" id="SSF47616">
    <property type="entry name" value="GST C-terminal domain-like"/>
    <property type="match status" value="1"/>
</dbReference>
<organism evidence="2 3">
    <name type="scientific">Leeia speluncae</name>
    <dbReference type="NCBI Taxonomy" id="2884804"/>
    <lineage>
        <taxon>Bacteria</taxon>
        <taxon>Pseudomonadati</taxon>
        <taxon>Pseudomonadota</taxon>
        <taxon>Betaproteobacteria</taxon>
        <taxon>Neisseriales</taxon>
        <taxon>Leeiaceae</taxon>
        <taxon>Leeia</taxon>
    </lineage>
</organism>
<dbReference type="Gene3D" id="3.40.30.10">
    <property type="entry name" value="Glutaredoxin"/>
    <property type="match status" value="1"/>
</dbReference>
<protein>
    <submittedName>
        <fullName evidence="2">Glutathione S-transferase family protein</fullName>
    </submittedName>
</protein>
<dbReference type="PANTHER" id="PTHR42673">
    <property type="entry name" value="MALEYLACETOACETATE ISOMERASE"/>
    <property type="match status" value="1"/>
</dbReference>
<dbReference type="InterPro" id="IPR036249">
    <property type="entry name" value="Thioredoxin-like_sf"/>
</dbReference>
<feature type="domain" description="GST N-terminal" evidence="1">
    <location>
        <begin position="2"/>
        <end position="82"/>
    </location>
</feature>
<evidence type="ECO:0000313" key="3">
    <source>
        <dbReference type="Proteomes" id="UP001165395"/>
    </source>
</evidence>
<accession>A0ABS8D1Y9</accession>
<keyword evidence="3" id="KW-1185">Reference proteome</keyword>
<sequence>MLTLYIGNKNYSSWSLRPWLVMAHFGIPFKEQMIPLYTPEGTVSLRNVSPSGKVPLLKDDSLLVNDSLAICEYLAEQFPTLGLWPKDSAARAVARSVSAEMHSGFMSVRQHMPMNVKGSYPGEGLSNDVQKDIDRIVTIWQDCRQKHGAAGPWLFGQFSIADAMYAPIAFRFKTYGVKLPTEAETYLNTLLSHPSMQEWVADALKEPWTISAAEPYAQSSLAKDTADS</sequence>
<dbReference type="CDD" id="cd03194">
    <property type="entry name" value="GST_C_3"/>
    <property type="match status" value="1"/>
</dbReference>
<dbReference type="InterPro" id="IPR004045">
    <property type="entry name" value="Glutathione_S-Trfase_N"/>
</dbReference>
<gene>
    <name evidence="2" type="ORF">LIN78_01440</name>
</gene>
<reference evidence="2" key="1">
    <citation type="submission" date="2021-10" db="EMBL/GenBank/DDBJ databases">
        <title>The complete genome sequence of Leeia sp. TBRC 13508.</title>
        <authorList>
            <person name="Charoenyingcharoen P."/>
            <person name="Yukphan P."/>
        </authorList>
    </citation>
    <scope>NUCLEOTIDE SEQUENCE</scope>
    <source>
        <strain evidence="2">TBRC 13508</strain>
    </source>
</reference>
<dbReference type="CDD" id="cd03043">
    <property type="entry name" value="GST_N_1"/>
    <property type="match status" value="1"/>
</dbReference>
<dbReference type="EMBL" id="JAJBZT010000001">
    <property type="protein sequence ID" value="MCB6182219.1"/>
    <property type="molecule type" value="Genomic_DNA"/>
</dbReference>
<comment type="caution">
    <text evidence="2">The sequence shown here is derived from an EMBL/GenBank/DDBJ whole genome shotgun (WGS) entry which is preliminary data.</text>
</comment>
<dbReference type="RefSeq" id="WP_227177745.1">
    <property type="nucleotide sequence ID" value="NZ_JAJBZT010000001.1"/>
</dbReference>
<evidence type="ECO:0000313" key="2">
    <source>
        <dbReference type="EMBL" id="MCB6182219.1"/>
    </source>
</evidence>
<dbReference type="SUPFAM" id="SSF52833">
    <property type="entry name" value="Thioredoxin-like"/>
    <property type="match status" value="1"/>
</dbReference>
<dbReference type="SFLD" id="SFLDS00019">
    <property type="entry name" value="Glutathione_Transferase_(cytos"/>
    <property type="match status" value="1"/>
</dbReference>
<proteinExistence type="predicted"/>
<dbReference type="Pfam" id="PF13410">
    <property type="entry name" value="GST_C_2"/>
    <property type="match status" value="1"/>
</dbReference>
<name>A0ABS8D1Y9_9NEIS</name>